<dbReference type="Gene3D" id="1.10.287.810">
    <property type="entry name" value="Mitochondrial import inner membrane translocase subunit tim13 like domains"/>
    <property type="match status" value="1"/>
</dbReference>
<evidence type="ECO:0000256" key="1">
    <source>
        <dbReference type="ARBA" id="ARBA00004637"/>
    </source>
</evidence>
<evidence type="ECO:0000256" key="7">
    <source>
        <dbReference type="ARBA" id="ARBA00023128"/>
    </source>
</evidence>
<dbReference type="GO" id="GO:0015031">
    <property type="term" value="P:protein transport"/>
    <property type="evidence" value="ECO:0007669"/>
    <property type="project" value="UniProtKB-KW"/>
</dbReference>
<dbReference type="InterPro" id="IPR035427">
    <property type="entry name" value="Tim10-like_dom_sf"/>
</dbReference>
<evidence type="ECO:0000256" key="2">
    <source>
        <dbReference type="ARBA" id="ARBA00022448"/>
    </source>
</evidence>
<dbReference type="GO" id="GO:0005743">
    <property type="term" value="C:mitochondrial inner membrane"/>
    <property type="evidence" value="ECO:0007669"/>
    <property type="project" value="UniProtKB-SubCell"/>
</dbReference>
<dbReference type="GeneTree" id="ENSGT00450000040326"/>
<evidence type="ECO:0000256" key="9">
    <source>
        <dbReference type="SAM" id="MobiDB-lite"/>
    </source>
</evidence>
<accession>A0A8C5A5A8</accession>
<dbReference type="RefSeq" id="XP_030216002.1">
    <property type="nucleotide sequence ID" value="XM_030360142.1"/>
</dbReference>
<evidence type="ECO:0000256" key="3">
    <source>
        <dbReference type="ARBA" id="ARBA00022723"/>
    </source>
</evidence>
<keyword evidence="2" id="KW-0813">Transport</keyword>
<dbReference type="GO" id="GO:0046872">
    <property type="term" value="F:metal ion binding"/>
    <property type="evidence" value="ECO:0007669"/>
    <property type="project" value="UniProtKB-KW"/>
</dbReference>
<proteinExistence type="predicted"/>
<keyword evidence="4" id="KW-0862">Zinc</keyword>
<evidence type="ECO:0000256" key="4">
    <source>
        <dbReference type="ARBA" id="ARBA00022833"/>
    </source>
</evidence>
<dbReference type="CTD" id="26515"/>
<name>A0A8C5A5A8_GADMO</name>
<keyword evidence="8" id="KW-1015">Disulfide bond</keyword>
<dbReference type="Proteomes" id="UP000694546">
    <property type="component" value="Chromosome 7"/>
</dbReference>
<reference evidence="11" key="2">
    <citation type="submission" date="2025-09" db="UniProtKB">
        <authorList>
            <consortium name="Ensembl"/>
        </authorList>
    </citation>
    <scope>IDENTIFICATION</scope>
</reference>
<evidence type="ECO:0000256" key="6">
    <source>
        <dbReference type="ARBA" id="ARBA00023010"/>
    </source>
</evidence>
<evidence type="ECO:0000256" key="5">
    <source>
        <dbReference type="ARBA" id="ARBA00022927"/>
    </source>
</evidence>
<keyword evidence="3" id="KW-0479">Metal-binding</keyword>
<evidence type="ECO:0000256" key="8">
    <source>
        <dbReference type="ARBA" id="ARBA00023157"/>
    </source>
</evidence>
<evidence type="ECO:0000313" key="12">
    <source>
        <dbReference type="Proteomes" id="UP000694546"/>
    </source>
</evidence>
<dbReference type="PANTHER" id="PTHR13172">
    <property type="entry name" value="MITOCHONDRIAL IMPORT INNER MEMBRANE TRANSLOCASE SUBUNIT TIM9B"/>
    <property type="match status" value="1"/>
</dbReference>
<feature type="domain" description="Tim10-like" evidence="10">
    <location>
        <begin position="5"/>
        <end position="64"/>
    </location>
</feature>
<dbReference type="InterPro" id="IPR004217">
    <property type="entry name" value="Tim10-like"/>
</dbReference>
<dbReference type="SUPFAM" id="SSF144122">
    <property type="entry name" value="Tim10-like"/>
    <property type="match status" value="1"/>
</dbReference>
<keyword evidence="7" id="KW-0496">Mitochondrion</keyword>
<keyword evidence="12" id="KW-1185">Reference proteome</keyword>
<keyword evidence="6" id="KW-0811">Translocation</keyword>
<organism evidence="11 12">
    <name type="scientific">Gadus morhua</name>
    <name type="common">Atlantic cod</name>
    <dbReference type="NCBI Taxonomy" id="8049"/>
    <lineage>
        <taxon>Eukaryota</taxon>
        <taxon>Metazoa</taxon>
        <taxon>Chordata</taxon>
        <taxon>Craniata</taxon>
        <taxon>Vertebrata</taxon>
        <taxon>Euteleostomi</taxon>
        <taxon>Actinopterygii</taxon>
        <taxon>Neopterygii</taxon>
        <taxon>Teleostei</taxon>
        <taxon>Neoteleostei</taxon>
        <taxon>Acanthomorphata</taxon>
        <taxon>Zeiogadaria</taxon>
        <taxon>Gadariae</taxon>
        <taxon>Gadiformes</taxon>
        <taxon>Gadoidei</taxon>
        <taxon>Gadidae</taxon>
        <taxon>Gadus</taxon>
    </lineage>
</organism>
<feature type="region of interest" description="Disordered" evidence="9">
    <location>
        <begin position="236"/>
        <end position="257"/>
    </location>
</feature>
<evidence type="ECO:0000313" key="11">
    <source>
        <dbReference type="Ensembl" id="ENSGMOP00000027214.1"/>
    </source>
</evidence>
<dbReference type="AlphaFoldDB" id="A0A8C5A5A8"/>
<dbReference type="InterPro" id="IPR050673">
    <property type="entry name" value="Mito_inner_translocase_sub"/>
</dbReference>
<sequence>MEPEMQIRNLRDFLLVYNRMTETCFQRCSSNFNYRNLTMVEDRCVDNCAGKLIRANNRLMGTYVQLMPKMVQKRMDEMQSKVAEAEAAAAAAAAAAGSVTEAPNTTEFSIDQTSPLPPPAYLSPVDTSPVDTDTGPLHVLTGPVLDSGPTSLVEATQSHMALPVPIIPAPAEAFIPTPFDNVGIKPASTFIPPSFDNVGVGPVSTVVSPMPGPSVSSIHDTPLPVAHITPPVVPAPSVPTPARPESLAADVSTVSKA</sequence>
<comment type="subcellular location">
    <subcellularLocation>
        <location evidence="1">Mitochondrion inner membrane</location>
        <topology evidence="1">Peripheral membrane protein</topology>
    </subcellularLocation>
</comment>
<dbReference type="OrthoDB" id="1551503at2759"/>
<keyword evidence="5" id="KW-0653">Protein transport</keyword>
<dbReference type="GeneID" id="115546557"/>
<dbReference type="KEGG" id="gmh:115546557"/>
<evidence type="ECO:0000259" key="10">
    <source>
        <dbReference type="Pfam" id="PF02953"/>
    </source>
</evidence>
<dbReference type="Ensembl" id="ENSGMOT00000028867.1">
    <property type="protein sequence ID" value="ENSGMOP00000027214.1"/>
    <property type="gene ID" value="ENSGMOG00000027602.1"/>
</dbReference>
<protein>
    <submittedName>
        <fullName evidence="11">Translocase of inner mitochondrial membrane 10 homolog B (yeast)</fullName>
    </submittedName>
</protein>
<dbReference type="Pfam" id="PF02953">
    <property type="entry name" value="zf-Tim10_DDP"/>
    <property type="match status" value="1"/>
</dbReference>
<reference evidence="11" key="1">
    <citation type="submission" date="2025-08" db="UniProtKB">
        <authorList>
            <consortium name="Ensembl"/>
        </authorList>
    </citation>
    <scope>IDENTIFICATION</scope>
</reference>
<gene>
    <name evidence="11" type="primary">timm10b</name>
</gene>